<gene>
    <name evidence="1" type="ORF">LARSCL_LOCUS16684</name>
</gene>
<reference evidence="1 2" key="1">
    <citation type="submission" date="2024-04" db="EMBL/GenBank/DDBJ databases">
        <authorList>
            <person name="Rising A."/>
            <person name="Reimegard J."/>
            <person name="Sonavane S."/>
            <person name="Akerstrom W."/>
            <person name="Nylinder S."/>
            <person name="Hedman E."/>
            <person name="Kallberg Y."/>
        </authorList>
    </citation>
    <scope>NUCLEOTIDE SEQUENCE [LARGE SCALE GENOMIC DNA]</scope>
</reference>
<organism evidence="1 2">
    <name type="scientific">Larinioides sclopetarius</name>
    <dbReference type="NCBI Taxonomy" id="280406"/>
    <lineage>
        <taxon>Eukaryota</taxon>
        <taxon>Metazoa</taxon>
        <taxon>Ecdysozoa</taxon>
        <taxon>Arthropoda</taxon>
        <taxon>Chelicerata</taxon>
        <taxon>Arachnida</taxon>
        <taxon>Araneae</taxon>
        <taxon>Araneomorphae</taxon>
        <taxon>Entelegynae</taxon>
        <taxon>Araneoidea</taxon>
        <taxon>Araneidae</taxon>
        <taxon>Larinioides</taxon>
    </lineage>
</organism>
<proteinExistence type="predicted"/>
<protein>
    <submittedName>
        <fullName evidence="1">Uncharacterized protein</fullName>
    </submittedName>
</protein>
<sequence length="45" mass="5346">MKVIADLELQMLWSMKYCTKRFACSIFLRGILSSWLFTKIYPSPE</sequence>
<evidence type="ECO:0000313" key="2">
    <source>
        <dbReference type="Proteomes" id="UP001497382"/>
    </source>
</evidence>
<comment type="caution">
    <text evidence="1">The sequence shown here is derived from an EMBL/GenBank/DDBJ whole genome shotgun (WGS) entry which is preliminary data.</text>
</comment>
<name>A0AAV2B3T0_9ARAC</name>
<accession>A0AAV2B3T0</accession>
<dbReference type="Proteomes" id="UP001497382">
    <property type="component" value="Unassembled WGS sequence"/>
</dbReference>
<dbReference type="EMBL" id="CAXIEN010000269">
    <property type="protein sequence ID" value="CAL1290757.1"/>
    <property type="molecule type" value="Genomic_DNA"/>
</dbReference>
<dbReference type="AlphaFoldDB" id="A0AAV2B3T0"/>
<evidence type="ECO:0000313" key="1">
    <source>
        <dbReference type="EMBL" id="CAL1290757.1"/>
    </source>
</evidence>
<keyword evidence="2" id="KW-1185">Reference proteome</keyword>